<dbReference type="CDD" id="cd00041">
    <property type="entry name" value="CUB"/>
    <property type="match status" value="1"/>
</dbReference>
<comment type="caution">
    <text evidence="5">The sequence shown here is derived from an EMBL/GenBank/DDBJ whole genome shotgun (WGS) entry which is preliminary data.</text>
</comment>
<evidence type="ECO:0000313" key="6">
    <source>
        <dbReference type="Proteomes" id="UP000324222"/>
    </source>
</evidence>
<evidence type="ECO:0000259" key="4">
    <source>
        <dbReference type="PROSITE" id="PS01180"/>
    </source>
</evidence>
<keyword evidence="3" id="KW-0732">Signal</keyword>
<dbReference type="SUPFAM" id="SSF49854">
    <property type="entry name" value="Spermadhesin, CUB domain"/>
    <property type="match status" value="1"/>
</dbReference>
<accession>A0A5B7IH10</accession>
<feature type="chain" id="PRO_5022871510" description="CUB domain-containing protein" evidence="3">
    <location>
        <begin position="22"/>
        <end position="82"/>
    </location>
</feature>
<dbReference type="EMBL" id="VSRR010055956">
    <property type="protein sequence ID" value="MPC81109.1"/>
    <property type="molecule type" value="Genomic_DNA"/>
</dbReference>
<evidence type="ECO:0000256" key="2">
    <source>
        <dbReference type="PROSITE-ProRule" id="PRU00059"/>
    </source>
</evidence>
<dbReference type="InterPro" id="IPR000859">
    <property type="entry name" value="CUB_dom"/>
</dbReference>
<keyword evidence="1" id="KW-1015">Disulfide bond</keyword>
<organism evidence="5 6">
    <name type="scientific">Portunus trituberculatus</name>
    <name type="common">Swimming crab</name>
    <name type="synonym">Neptunus trituberculatus</name>
    <dbReference type="NCBI Taxonomy" id="210409"/>
    <lineage>
        <taxon>Eukaryota</taxon>
        <taxon>Metazoa</taxon>
        <taxon>Ecdysozoa</taxon>
        <taxon>Arthropoda</taxon>
        <taxon>Crustacea</taxon>
        <taxon>Multicrustacea</taxon>
        <taxon>Malacostraca</taxon>
        <taxon>Eumalacostraca</taxon>
        <taxon>Eucarida</taxon>
        <taxon>Decapoda</taxon>
        <taxon>Pleocyemata</taxon>
        <taxon>Brachyura</taxon>
        <taxon>Eubrachyura</taxon>
        <taxon>Portunoidea</taxon>
        <taxon>Portunidae</taxon>
        <taxon>Portuninae</taxon>
        <taxon>Portunus</taxon>
    </lineage>
</organism>
<dbReference type="OrthoDB" id="6369184at2759"/>
<dbReference type="PROSITE" id="PS01180">
    <property type="entry name" value="CUB"/>
    <property type="match status" value="1"/>
</dbReference>
<protein>
    <recommendedName>
        <fullName evidence="4">CUB domain-containing protein</fullName>
    </recommendedName>
</protein>
<feature type="signal peptide" evidence="3">
    <location>
        <begin position="1"/>
        <end position="21"/>
    </location>
</feature>
<proteinExistence type="predicted"/>
<evidence type="ECO:0000256" key="3">
    <source>
        <dbReference type="SAM" id="SignalP"/>
    </source>
</evidence>
<reference evidence="5 6" key="1">
    <citation type="submission" date="2019-05" db="EMBL/GenBank/DDBJ databases">
        <title>Another draft genome of Portunus trituberculatus and its Hox gene families provides insights of decapod evolution.</title>
        <authorList>
            <person name="Jeong J.-H."/>
            <person name="Song I."/>
            <person name="Kim S."/>
            <person name="Choi T."/>
            <person name="Kim D."/>
            <person name="Ryu S."/>
            <person name="Kim W."/>
        </authorList>
    </citation>
    <scope>NUCLEOTIDE SEQUENCE [LARGE SCALE GENOMIC DNA]</scope>
    <source>
        <tissue evidence="5">Muscle</tissue>
    </source>
</reference>
<evidence type="ECO:0000256" key="1">
    <source>
        <dbReference type="ARBA" id="ARBA00023157"/>
    </source>
</evidence>
<gene>
    <name evidence="5" type="ORF">E2C01_075710</name>
</gene>
<keyword evidence="6" id="KW-1185">Reference proteome</keyword>
<comment type="caution">
    <text evidence="2">Lacks conserved residue(s) required for the propagation of feature annotation.</text>
</comment>
<dbReference type="InterPro" id="IPR035914">
    <property type="entry name" value="Sperma_CUB_dom_sf"/>
</dbReference>
<dbReference type="Gene3D" id="2.60.120.290">
    <property type="entry name" value="Spermadhesin, CUB domain"/>
    <property type="match status" value="1"/>
</dbReference>
<evidence type="ECO:0000313" key="5">
    <source>
        <dbReference type="EMBL" id="MPC81109.1"/>
    </source>
</evidence>
<dbReference type="AlphaFoldDB" id="A0A5B7IH10"/>
<dbReference type="Proteomes" id="UP000324222">
    <property type="component" value="Unassembled WGS sequence"/>
</dbReference>
<dbReference type="Pfam" id="PF00431">
    <property type="entry name" value="CUB"/>
    <property type="match status" value="1"/>
</dbReference>
<name>A0A5B7IH10_PORTR</name>
<sequence length="82" mass="9766">MRLLFPCVLWAVLGCNEVMEAWRGRDGHWMGMNGSLISPNFPMPYPSRLQCRVDLKAPQQHRIRLRFTHFYLYHPLNSSHRK</sequence>
<dbReference type="PROSITE" id="PS51257">
    <property type="entry name" value="PROKAR_LIPOPROTEIN"/>
    <property type="match status" value="1"/>
</dbReference>
<feature type="domain" description="CUB" evidence="4">
    <location>
        <begin position="15"/>
        <end position="82"/>
    </location>
</feature>